<dbReference type="Proteomes" id="UP000772434">
    <property type="component" value="Unassembled WGS sequence"/>
</dbReference>
<keyword evidence="1" id="KW-0472">Membrane</keyword>
<dbReference type="AlphaFoldDB" id="A0A9P5U583"/>
<sequence length="66" mass="7528">MYLFKFGFLFFPFWIVGACILFSPLRQPQPSSGAPSTVWLPEKTPAEREEILQKMRGPRLNGRNGA</sequence>
<keyword evidence="3" id="KW-1185">Reference proteome</keyword>
<evidence type="ECO:0000256" key="1">
    <source>
        <dbReference type="SAM" id="Phobius"/>
    </source>
</evidence>
<dbReference type="OrthoDB" id="3358294at2759"/>
<dbReference type="PROSITE" id="PS51257">
    <property type="entry name" value="PROKAR_LIPOPROTEIN"/>
    <property type="match status" value="1"/>
</dbReference>
<dbReference type="EMBL" id="JADNRY010000088">
    <property type="protein sequence ID" value="KAF9066409.1"/>
    <property type="molecule type" value="Genomic_DNA"/>
</dbReference>
<accession>A0A9P5U583</accession>
<keyword evidence="1" id="KW-1133">Transmembrane helix</keyword>
<feature type="transmembrane region" description="Helical" evidence="1">
    <location>
        <begin position="6"/>
        <end position="25"/>
    </location>
</feature>
<comment type="caution">
    <text evidence="2">The sequence shown here is derived from an EMBL/GenBank/DDBJ whole genome shotgun (WGS) entry which is preliminary data.</text>
</comment>
<keyword evidence="1" id="KW-0812">Transmembrane</keyword>
<evidence type="ECO:0000313" key="3">
    <source>
        <dbReference type="Proteomes" id="UP000772434"/>
    </source>
</evidence>
<evidence type="ECO:0000313" key="2">
    <source>
        <dbReference type="EMBL" id="KAF9066409.1"/>
    </source>
</evidence>
<organism evidence="2 3">
    <name type="scientific">Rhodocollybia butyracea</name>
    <dbReference type="NCBI Taxonomy" id="206335"/>
    <lineage>
        <taxon>Eukaryota</taxon>
        <taxon>Fungi</taxon>
        <taxon>Dikarya</taxon>
        <taxon>Basidiomycota</taxon>
        <taxon>Agaricomycotina</taxon>
        <taxon>Agaricomycetes</taxon>
        <taxon>Agaricomycetidae</taxon>
        <taxon>Agaricales</taxon>
        <taxon>Marasmiineae</taxon>
        <taxon>Omphalotaceae</taxon>
        <taxon>Rhodocollybia</taxon>
    </lineage>
</organism>
<name>A0A9P5U583_9AGAR</name>
<gene>
    <name evidence="2" type="ORF">BDP27DRAFT_1020513</name>
</gene>
<proteinExistence type="predicted"/>
<reference evidence="2" key="1">
    <citation type="submission" date="2020-11" db="EMBL/GenBank/DDBJ databases">
        <authorList>
            <consortium name="DOE Joint Genome Institute"/>
            <person name="Ahrendt S."/>
            <person name="Riley R."/>
            <person name="Andreopoulos W."/>
            <person name="Labutti K."/>
            <person name="Pangilinan J."/>
            <person name="Ruiz-Duenas F.J."/>
            <person name="Barrasa J.M."/>
            <person name="Sanchez-Garcia M."/>
            <person name="Camarero S."/>
            <person name="Miyauchi S."/>
            <person name="Serrano A."/>
            <person name="Linde D."/>
            <person name="Babiker R."/>
            <person name="Drula E."/>
            <person name="Ayuso-Fernandez I."/>
            <person name="Pacheco R."/>
            <person name="Padilla G."/>
            <person name="Ferreira P."/>
            <person name="Barriuso J."/>
            <person name="Kellner H."/>
            <person name="Castanera R."/>
            <person name="Alfaro M."/>
            <person name="Ramirez L."/>
            <person name="Pisabarro A.G."/>
            <person name="Kuo A."/>
            <person name="Tritt A."/>
            <person name="Lipzen A."/>
            <person name="He G."/>
            <person name="Yan M."/>
            <person name="Ng V."/>
            <person name="Cullen D."/>
            <person name="Martin F."/>
            <person name="Rosso M.-N."/>
            <person name="Henrissat B."/>
            <person name="Hibbett D."/>
            <person name="Martinez A.T."/>
            <person name="Grigoriev I.V."/>
        </authorList>
    </citation>
    <scope>NUCLEOTIDE SEQUENCE</scope>
    <source>
        <strain evidence="2">AH 40177</strain>
    </source>
</reference>
<protein>
    <submittedName>
        <fullName evidence="2">Uncharacterized protein</fullName>
    </submittedName>
</protein>